<keyword evidence="1" id="KW-0808">Transferase</keyword>
<dbReference type="GO" id="GO:0016787">
    <property type="term" value="F:hydrolase activity"/>
    <property type="evidence" value="ECO:0007669"/>
    <property type="project" value="UniProtKB-KW"/>
</dbReference>
<evidence type="ECO:0000256" key="5">
    <source>
        <dbReference type="ARBA" id="ARBA00022801"/>
    </source>
</evidence>
<dbReference type="Pfam" id="PF00078">
    <property type="entry name" value="RVT_1"/>
    <property type="match status" value="1"/>
</dbReference>
<dbReference type="InterPro" id="IPR000477">
    <property type="entry name" value="RT_dom"/>
</dbReference>
<dbReference type="CDD" id="cd01647">
    <property type="entry name" value="RT_LTR"/>
    <property type="match status" value="1"/>
</dbReference>
<evidence type="ECO:0000313" key="8">
    <source>
        <dbReference type="EMBL" id="WVZ84266.1"/>
    </source>
</evidence>
<feature type="domain" description="Reverse transcriptase" evidence="7">
    <location>
        <begin position="52"/>
        <end position="231"/>
    </location>
</feature>
<dbReference type="GO" id="GO:0004519">
    <property type="term" value="F:endonuclease activity"/>
    <property type="evidence" value="ECO:0007669"/>
    <property type="project" value="UniProtKB-KW"/>
</dbReference>
<reference evidence="8 9" key="1">
    <citation type="submission" date="2024-02" db="EMBL/GenBank/DDBJ databases">
        <title>High-quality chromosome-scale genome assembly of Pensacola bahiagrass (Paspalum notatum Flugge var. saurae).</title>
        <authorList>
            <person name="Vega J.M."/>
            <person name="Podio M."/>
            <person name="Orjuela J."/>
            <person name="Siena L.A."/>
            <person name="Pessino S.C."/>
            <person name="Combes M.C."/>
            <person name="Mariac C."/>
            <person name="Albertini E."/>
            <person name="Pupilli F."/>
            <person name="Ortiz J.P.A."/>
            <person name="Leblanc O."/>
        </authorList>
    </citation>
    <scope>NUCLEOTIDE SEQUENCE [LARGE SCALE GENOMIC DNA]</scope>
    <source>
        <strain evidence="8">R1</strain>
        <tissue evidence="8">Leaf</tissue>
    </source>
</reference>
<dbReference type="InterPro" id="IPR043502">
    <property type="entry name" value="DNA/RNA_pol_sf"/>
</dbReference>
<evidence type="ECO:0000259" key="7">
    <source>
        <dbReference type="PROSITE" id="PS50878"/>
    </source>
</evidence>
<gene>
    <name evidence="8" type="ORF">U9M48_031317</name>
</gene>
<evidence type="ECO:0000256" key="6">
    <source>
        <dbReference type="ARBA" id="ARBA00022918"/>
    </source>
</evidence>
<evidence type="ECO:0000256" key="1">
    <source>
        <dbReference type="ARBA" id="ARBA00022679"/>
    </source>
</evidence>
<proteinExistence type="predicted"/>
<keyword evidence="3" id="KW-0540">Nuclease</keyword>
<dbReference type="FunFam" id="3.10.20.370:FF:000001">
    <property type="entry name" value="Retrovirus-related Pol polyprotein from transposon 17.6-like protein"/>
    <property type="match status" value="1"/>
</dbReference>
<dbReference type="Gene3D" id="3.10.10.10">
    <property type="entry name" value="HIV Type 1 Reverse Transcriptase, subunit A, domain 1"/>
    <property type="match status" value="1"/>
</dbReference>
<dbReference type="Proteomes" id="UP001341281">
    <property type="component" value="Chromosome 07"/>
</dbReference>
<keyword evidence="4" id="KW-0255">Endonuclease</keyword>
<keyword evidence="6" id="KW-0695">RNA-directed DNA polymerase</keyword>
<protein>
    <recommendedName>
        <fullName evidence="7">Reverse transcriptase domain-containing protein</fullName>
    </recommendedName>
</protein>
<dbReference type="InterPro" id="IPR050951">
    <property type="entry name" value="Retrovirus_Pol_polyprotein"/>
</dbReference>
<dbReference type="FunFam" id="3.30.70.270:FF:000020">
    <property type="entry name" value="Transposon Tf2-6 polyprotein-like Protein"/>
    <property type="match status" value="1"/>
</dbReference>
<dbReference type="SUPFAM" id="SSF56672">
    <property type="entry name" value="DNA/RNA polymerases"/>
    <property type="match status" value="1"/>
</dbReference>
<keyword evidence="5" id="KW-0378">Hydrolase</keyword>
<dbReference type="PANTHER" id="PTHR37984:SF5">
    <property type="entry name" value="PROTEIN NYNRIN-LIKE"/>
    <property type="match status" value="1"/>
</dbReference>
<dbReference type="AlphaFoldDB" id="A0AAQ3X4A0"/>
<dbReference type="InterPro" id="IPR043128">
    <property type="entry name" value="Rev_trsase/Diguanyl_cyclase"/>
</dbReference>
<dbReference type="PROSITE" id="PS50878">
    <property type="entry name" value="RT_POL"/>
    <property type="match status" value="1"/>
</dbReference>
<organism evidence="8 9">
    <name type="scientific">Paspalum notatum var. saurae</name>
    <dbReference type="NCBI Taxonomy" id="547442"/>
    <lineage>
        <taxon>Eukaryota</taxon>
        <taxon>Viridiplantae</taxon>
        <taxon>Streptophyta</taxon>
        <taxon>Embryophyta</taxon>
        <taxon>Tracheophyta</taxon>
        <taxon>Spermatophyta</taxon>
        <taxon>Magnoliopsida</taxon>
        <taxon>Liliopsida</taxon>
        <taxon>Poales</taxon>
        <taxon>Poaceae</taxon>
        <taxon>PACMAD clade</taxon>
        <taxon>Panicoideae</taxon>
        <taxon>Andropogonodae</taxon>
        <taxon>Paspaleae</taxon>
        <taxon>Paspalinae</taxon>
        <taxon>Paspalum</taxon>
    </lineage>
</organism>
<accession>A0AAQ3X4A0</accession>
<dbReference type="Gene3D" id="3.30.70.270">
    <property type="match status" value="2"/>
</dbReference>
<keyword evidence="2" id="KW-0548">Nucleotidyltransferase</keyword>
<evidence type="ECO:0000256" key="2">
    <source>
        <dbReference type="ARBA" id="ARBA00022695"/>
    </source>
</evidence>
<keyword evidence="9" id="KW-1185">Reference proteome</keyword>
<dbReference type="Pfam" id="PF17917">
    <property type="entry name" value="RT_RNaseH"/>
    <property type="match status" value="1"/>
</dbReference>
<sequence length="487" mass="56898">MSYSMTCQGYRQIELWSFAIDLVPGTVPIAKAPYRMSRKEYDELMKQLDELLEKGFVRCSVSPWGAPMLFVNKKDGTLRLCVDYRELNAVTIKNKYPLPRIDDLLDQLKGAKYFSKIDLRSGYHQMKIREEDIPKTAFVTRYGHHEFTVVSSGLTNAPAYYMKMMNVILKEELDQFVVVFIDDILIYSKTREEHEEHLRVVLEKLRENRLYGKFGKCEFWLERVALLGHIVTAGGVSVDPEKIEAASNWKTPRNVTEIRSFLGLARCCRRFIENLSKIEKPMTELLKDKVSFEWNDEREKSFQCLKDKLTTTPVLTLPDLQKDFVVYCDASRQGLGCVLMQDNRVVSYASRQLRAHEENYLTHDLELAAVVHVLKIWRHYLIGNKCDIYTDHKSLKYIFTQSELNMRQRRWLELIKDYQLEIHYHPGKANVVADALSRKSYCNLLTGEEMSAELCAKIEQLRLDFVTTEQLNELRVRCTLEDQIRQA</sequence>
<dbReference type="InterPro" id="IPR041373">
    <property type="entry name" value="RT_RNaseH"/>
</dbReference>
<name>A0AAQ3X4A0_PASNO</name>
<evidence type="ECO:0000313" key="9">
    <source>
        <dbReference type="Proteomes" id="UP001341281"/>
    </source>
</evidence>
<dbReference type="GO" id="GO:0003964">
    <property type="term" value="F:RNA-directed DNA polymerase activity"/>
    <property type="evidence" value="ECO:0007669"/>
    <property type="project" value="UniProtKB-KW"/>
</dbReference>
<dbReference type="PANTHER" id="PTHR37984">
    <property type="entry name" value="PROTEIN CBG26694"/>
    <property type="match status" value="1"/>
</dbReference>
<dbReference type="CDD" id="cd09274">
    <property type="entry name" value="RNase_HI_RT_Ty3"/>
    <property type="match status" value="1"/>
</dbReference>
<evidence type="ECO:0000256" key="4">
    <source>
        <dbReference type="ARBA" id="ARBA00022759"/>
    </source>
</evidence>
<evidence type="ECO:0000256" key="3">
    <source>
        <dbReference type="ARBA" id="ARBA00022722"/>
    </source>
</evidence>
<dbReference type="EMBL" id="CP144751">
    <property type="protein sequence ID" value="WVZ84266.1"/>
    <property type="molecule type" value="Genomic_DNA"/>
</dbReference>